<keyword evidence="4" id="KW-0808">Transferase</keyword>
<evidence type="ECO:0000259" key="12">
    <source>
        <dbReference type="PROSITE" id="PS50110"/>
    </source>
</evidence>
<feature type="modified residue" description="4-aspartylphosphate" evidence="9">
    <location>
        <position position="805"/>
    </location>
</feature>
<evidence type="ECO:0000256" key="4">
    <source>
        <dbReference type="ARBA" id="ARBA00022679"/>
    </source>
</evidence>
<dbReference type="EC" id="2.7.13.3" evidence="2"/>
<dbReference type="Gene3D" id="1.10.287.130">
    <property type="match status" value="1"/>
</dbReference>
<dbReference type="CDD" id="cd00130">
    <property type="entry name" value="PAS"/>
    <property type="match status" value="2"/>
</dbReference>
<keyword evidence="8" id="KW-0902">Two-component regulatory system</keyword>
<comment type="catalytic activity">
    <reaction evidence="1">
        <text>ATP + protein L-histidine = ADP + protein N-phospho-L-histidine.</text>
        <dbReference type="EC" id="2.7.13.3"/>
    </reaction>
</comment>
<dbReference type="PRINTS" id="PR00344">
    <property type="entry name" value="BCTRLSENSOR"/>
</dbReference>
<evidence type="ECO:0000259" key="13">
    <source>
        <dbReference type="PROSITE" id="PS50112"/>
    </source>
</evidence>
<dbReference type="SUPFAM" id="SSF55785">
    <property type="entry name" value="PYP-like sensor domain (PAS domain)"/>
    <property type="match status" value="3"/>
</dbReference>
<dbReference type="InterPro" id="IPR000014">
    <property type="entry name" value="PAS"/>
</dbReference>
<dbReference type="NCBIfam" id="TIGR00229">
    <property type="entry name" value="sensory_box"/>
    <property type="match status" value="1"/>
</dbReference>
<proteinExistence type="predicted"/>
<dbReference type="PROSITE" id="PS50112">
    <property type="entry name" value="PAS"/>
    <property type="match status" value="1"/>
</dbReference>
<dbReference type="InterPro" id="IPR036890">
    <property type="entry name" value="HATPase_C_sf"/>
</dbReference>
<dbReference type="InterPro" id="IPR035965">
    <property type="entry name" value="PAS-like_dom_sf"/>
</dbReference>
<dbReference type="Pfam" id="PF13188">
    <property type="entry name" value="PAS_8"/>
    <property type="match status" value="1"/>
</dbReference>
<reference evidence="14" key="1">
    <citation type="submission" date="2022-03" db="EMBL/GenBank/DDBJ databases">
        <title>Fererhizobium litorale gen. nov., sp. nov., isolated from sandy sediments of the Sea of Japan seashore.</title>
        <authorList>
            <person name="Romanenko L."/>
            <person name="Kurilenko V."/>
            <person name="Otstavnykh N."/>
            <person name="Svetashev V."/>
            <person name="Tekutyeva L."/>
            <person name="Isaeva M."/>
            <person name="Mikhailov V."/>
        </authorList>
    </citation>
    <scope>NUCLEOTIDE SEQUENCE</scope>
    <source>
        <strain evidence="14">KMM 9576</strain>
    </source>
</reference>
<keyword evidence="10" id="KW-1133">Transmembrane helix</keyword>
<evidence type="ECO:0000256" key="5">
    <source>
        <dbReference type="ARBA" id="ARBA00022741"/>
    </source>
</evidence>
<evidence type="ECO:0000313" key="14">
    <source>
        <dbReference type="EMBL" id="MDI7924263.1"/>
    </source>
</evidence>
<evidence type="ECO:0000256" key="6">
    <source>
        <dbReference type="ARBA" id="ARBA00022777"/>
    </source>
</evidence>
<dbReference type="SUPFAM" id="SSF55874">
    <property type="entry name" value="ATPase domain of HSP90 chaperone/DNA topoisomerase II/histidine kinase"/>
    <property type="match status" value="1"/>
</dbReference>
<dbReference type="PANTHER" id="PTHR43065">
    <property type="entry name" value="SENSOR HISTIDINE KINASE"/>
    <property type="match status" value="1"/>
</dbReference>
<evidence type="ECO:0000313" key="15">
    <source>
        <dbReference type="Proteomes" id="UP001161580"/>
    </source>
</evidence>
<dbReference type="Proteomes" id="UP001161580">
    <property type="component" value="Unassembled WGS sequence"/>
</dbReference>
<keyword evidence="7" id="KW-0067">ATP-binding</keyword>
<dbReference type="SMART" id="SM00388">
    <property type="entry name" value="HisKA"/>
    <property type="match status" value="1"/>
</dbReference>
<dbReference type="InterPro" id="IPR011006">
    <property type="entry name" value="CheY-like_superfamily"/>
</dbReference>
<dbReference type="GO" id="GO:0006355">
    <property type="term" value="P:regulation of DNA-templated transcription"/>
    <property type="evidence" value="ECO:0007669"/>
    <property type="project" value="InterPro"/>
</dbReference>
<gene>
    <name evidence="14" type="ORF">MRS75_19555</name>
</gene>
<feature type="domain" description="PAS" evidence="13">
    <location>
        <begin position="84"/>
        <end position="124"/>
    </location>
</feature>
<dbReference type="InterPro" id="IPR001789">
    <property type="entry name" value="Sig_transdc_resp-reg_receiver"/>
</dbReference>
<dbReference type="InterPro" id="IPR036097">
    <property type="entry name" value="HisK_dim/P_sf"/>
</dbReference>
<dbReference type="Gene3D" id="3.40.50.2300">
    <property type="match status" value="1"/>
</dbReference>
<dbReference type="InterPro" id="IPR005467">
    <property type="entry name" value="His_kinase_dom"/>
</dbReference>
<feature type="domain" description="Histidine kinase" evidence="11">
    <location>
        <begin position="487"/>
        <end position="711"/>
    </location>
</feature>
<dbReference type="Gene3D" id="3.30.450.20">
    <property type="entry name" value="PAS domain"/>
    <property type="match status" value="3"/>
</dbReference>
<evidence type="ECO:0000256" key="7">
    <source>
        <dbReference type="ARBA" id="ARBA00022840"/>
    </source>
</evidence>
<dbReference type="Pfam" id="PF02518">
    <property type="entry name" value="HATPase_c"/>
    <property type="match status" value="1"/>
</dbReference>
<keyword evidence="5" id="KW-0547">Nucleotide-binding</keyword>
<evidence type="ECO:0000256" key="1">
    <source>
        <dbReference type="ARBA" id="ARBA00000085"/>
    </source>
</evidence>
<dbReference type="PROSITE" id="PS50109">
    <property type="entry name" value="HIS_KIN"/>
    <property type="match status" value="1"/>
</dbReference>
<dbReference type="InterPro" id="IPR003661">
    <property type="entry name" value="HisK_dim/P_dom"/>
</dbReference>
<dbReference type="CDD" id="cd00082">
    <property type="entry name" value="HisKA"/>
    <property type="match status" value="1"/>
</dbReference>
<evidence type="ECO:0000256" key="8">
    <source>
        <dbReference type="ARBA" id="ARBA00023012"/>
    </source>
</evidence>
<dbReference type="GO" id="GO:0005524">
    <property type="term" value="F:ATP binding"/>
    <property type="evidence" value="ECO:0007669"/>
    <property type="project" value="UniProtKB-KW"/>
</dbReference>
<dbReference type="InterPro" id="IPR013767">
    <property type="entry name" value="PAS_fold"/>
</dbReference>
<evidence type="ECO:0000256" key="3">
    <source>
        <dbReference type="ARBA" id="ARBA00022553"/>
    </source>
</evidence>
<evidence type="ECO:0000259" key="11">
    <source>
        <dbReference type="PROSITE" id="PS50109"/>
    </source>
</evidence>
<dbReference type="SMART" id="SM00091">
    <property type="entry name" value="PAS"/>
    <property type="match status" value="3"/>
</dbReference>
<dbReference type="SUPFAM" id="SSF47384">
    <property type="entry name" value="Homodimeric domain of signal transducing histidine kinase"/>
    <property type="match status" value="1"/>
</dbReference>
<dbReference type="Gene3D" id="3.30.565.10">
    <property type="entry name" value="Histidine kinase-like ATPase, C-terminal domain"/>
    <property type="match status" value="1"/>
</dbReference>
<dbReference type="InterPro" id="IPR004358">
    <property type="entry name" value="Sig_transdc_His_kin-like_C"/>
</dbReference>
<evidence type="ECO:0000256" key="10">
    <source>
        <dbReference type="SAM" id="Phobius"/>
    </source>
</evidence>
<sequence>MTRMRQGDDNNAPLVDRGMRTGVVVRIILLALVLVAAAIAFVVFKNSLDNEMVLGALGILAMVGIFFLVSALIGFIEVMPQSQSDSLARSLLDSHPDGTLITDEKSRIVYANAAYGRLTGAAKEVDVQTLETLLSRNRESNEALYRLMNSLREGKDSHEEFRLLKPLGSTGTTGSGAHWYRLKARLVPEEEGSSRKLHVWQITDITSERDDQERFFKELQNAIDYLDHAPAGFFSAGKKGEIFYINATLAEWLGIDLTKFVPGSLAIRDIMAGEGLAQVQSVQADPGQKKTETLDLDFRRANGQILPVRLVHQVSSMRDGAPGESRTIVIDRQNEPEGGQSASAAAMRFNRFFNNTPMAIASVDGDGRILRTNAPFLKLFSGIVSRDDVERGALLRGVVHENDRETLTAALAAAKDRQVDIAPIDSRHPKDEARHFRYYVNAVIDQADDSPEEAAIVYAVEVTEQKALETQMAQTQKMNAVGTLAGGIAHDFNNVLTAILLSSDHLLLQARPSDASFADLMEIKRNANRAAVLVRQLLAFSRKQTMRPAVLNLTDVVGDLRMLVDRLISGTNVKLDVDYGRDLWPVKTDLSQFEQVLINLCVNARDAMPQGGTITLRTRNLPAEKVASYGYGDLPQEDLVLIEVADTGTGIPQEIMDKIFEPFFTTKEVGKGTGLGLAMVYGIIKQSGGYIYPESEVGRGTTFRIFLPRHVIEALPAPVTGAEASEAKAAAAAHEKAKAASSSEPVDLTGKSAVVLLVEDEEAVRRGGKRMLETRGYTVHEAGSGVEALDIMDELDGQVDIVVSDVVMPEMDGPTLLRELRKKYPDLKFIFVSGYAEDAFARNLPADAKFGFLPKPFSLKQLAEAVWEMLDSKE</sequence>
<keyword evidence="10" id="KW-0472">Membrane</keyword>
<dbReference type="Pfam" id="PF00989">
    <property type="entry name" value="PAS"/>
    <property type="match status" value="1"/>
</dbReference>
<dbReference type="RefSeq" id="WP_311788239.1">
    <property type="nucleotide sequence ID" value="NZ_JALDYY010000014.1"/>
</dbReference>
<dbReference type="NCBIfam" id="NF046020">
    <property type="entry name" value="HisKinCckABruc"/>
    <property type="match status" value="1"/>
</dbReference>
<organism evidence="14 15">
    <name type="scientific">Ferirhizobium litorale</name>
    <dbReference type="NCBI Taxonomy" id="2927786"/>
    <lineage>
        <taxon>Bacteria</taxon>
        <taxon>Pseudomonadati</taxon>
        <taxon>Pseudomonadota</taxon>
        <taxon>Alphaproteobacteria</taxon>
        <taxon>Hyphomicrobiales</taxon>
        <taxon>Rhizobiaceae</taxon>
        <taxon>Ferirhizobium</taxon>
    </lineage>
</organism>
<keyword evidence="15" id="KW-1185">Reference proteome</keyword>
<accession>A0AAE3QI24</accession>
<feature type="transmembrane region" description="Helical" evidence="10">
    <location>
        <begin position="56"/>
        <end position="76"/>
    </location>
</feature>
<keyword evidence="10" id="KW-0812">Transmembrane</keyword>
<comment type="caution">
    <text evidence="14">The sequence shown here is derived from an EMBL/GenBank/DDBJ whole genome shotgun (WGS) entry which is preliminary data.</text>
</comment>
<dbReference type="SMART" id="SM00448">
    <property type="entry name" value="REC"/>
    <property type="match status" value="1"/>
</dbReference>
<protein>
    <recommendedName>
        <fullName evidence="2">histidine kinase</fullName>
        <ecNumber evidence="2">2.7.13.3</ecNumber>
    </recommendedName>
</protein>
<evidence type="ECO:0000256" key="9">
    <source>
        <dbReference type="PROSITE-ProRule" id="PRU00169"/>
    </source>
</evidence>
<dbReference type="PANTHER" id="PTHR43065:SF42">
    <property type="entry name" value="TWO-COMPONENT SENSOR PPRA"/>
    <property type="match status" value="1"/>
</dbReference>
<dbReference type="EMBL" id="JALDYZ010000013">
    <property type="protein sequence ID" value="MDI7924263.1"/>
    <property type="molecule type" value="Genomic_DNA"/>
</dbReference>
<keyword evidence="3 9" id="KW-0597">Phosphoprotein</keyword>
<name>A0AAE3QI24_9HYPH</name>
<feature type="domain" description="Response regulatory" evidence="12">
    <location>
        <begin position="754"/>
        <end position="870"/>
    </location>
</feature>
<dbReference type="SMART" id="SM00387">
    <property type="entry name" value="HATPase_c"/>
    <property type="match status" value="1"/>
</dbReference>
<evidence type="ECO:0000256" key="2">
    <source>
        <dbReference type="ARBA" id="ARBA00012438"/>
    </source>
</evidence>
<dbReference type="InterPro" id="IPR003594">
    <property type="entry name" value="HATPase_dom"/>
</dbReference>
<dbReference type="Pfam" id="PF00072">
    <property type="entry name" value="Response_reg"/>
    <property type="match status" value="1"/>
</dbReference>
<dbReference type="SUPFAM" id="SSF52172">
    <property type="entry name" value="CheY-like"/>
    <property type="match status" value="1"/>
</dbReference>
<dbReference type="GO" id="GO:0000155">
    <property type="term" value="F:phosphorelay sensor kinase activity"/>
    <property type="evidence" value="ECO:0007669"/>
    <property type="project" value="InterPro"/>
</dbReference>
<keyword evidence="6" id="KW-0418">Kinase</keyword>
<dbReference type="PROSITE" id="PS50110">
    <property type="entry name" value="RESPONSE_REGULATORY"/>
    <property type="match status" value="1"/>
</dbReference>
<dbReference type="FunFam" id="1.10.287.130:FF:000037">
    <property type="entry name" value="Hybrid sensor histidine kinase/response regulator"/>
    <property type="match status" value="1"/>
</dbReference>
<feature type="transmembrane region" description="Helical" evidence="10">
    <location>
        <begin position="23"/>
        <end position="44"/>
    </location>
</feature>
<dbReference type="AlphaFoldDB" id="A0AAE3QI24"/>